<reference evidence="7" key="1">
    <citation type="submission" date="2019-02" db="EMBL/GenBank/DDBJ databases">
        <title>Deep-cultivation of Planctomycetes and their phenomic and genomic characterization uncovers novel biology.</title>
        <authorList>
            <person name="Wiegand S."/>
            <person name="Jogler M."/>
            <person name="Boedeker C."/>
            <person name="Pinto D."/>
            <person name="Vollmers J."/>
            <person name="Rivas-Marin E."/>
            <person name="Kohn T."/>
            <person name="Peeters S.H."/>
            <person name="Heuer A."/>
            <person name="Rast P."/>
            <person name="Oberbeckmann S."/>
            <person name="Bunk B."/>
            <person name="Jeske O."/>
            <person name="Meyerdierks A."/>
            <person name="Storesund J.E."/>
            <person name="Kallscheuer N."/>
            <person name="Luecker S."/>
            <person name="Lage O.M."/>
            <person name="Pohl T."/>
            <person name="Merkel B.J."/>
            <person name="Hornburger P."/>
            <person name="Mueller R.-W."/>
            <person name="Bruemmer F."/>
            <person name="Labrenz M."/>
            <person name="Spormann A.M."/>
            <person name="Op den Camp H."/>
            <person name="Overmann J."/>
            <person name="Amann R."/>
            <person name="Jetten M.S.M."/>
            <person name="Mascher T."/>
            <person name="Medema M.H."/>
            <person name="Devos D.P."/>
            <person name="Kaster A.-K."/>
            <person name="Ovreas L."/>
            <person name="Rohde M."/>
            <person name="Galperin M.Y."/>
            <person name="Jogler C."/>
        </authorList>
    </citation>
    <scope>NUCLEOTIDE SEQUENCE [LARGE SCALE GENOMIC DNA]</scope>
    <source>
        <strain evidence="7">Pan97</strain>
    </source>
</reference>
<dbReference type="EMBL" id="CP036289">
    <property type="protein sequence ID" value="QDU74452.1"/>
    <property type="molecule type" value="Genomic_DNA"/>
</dbReference>
<evidence type="ECO:0000256" key="2">
    <source>
        <dbReference type="ARBA" id="ARBA00022845"/>
    </source>
</evidence>
<dbReference type="HAMAP" id="MF_00167">
    <property type="entry name" value="CsrA"/>
    <property type="match status" value="1"/>
</dbReference>
<dbReference type="InterPro" id="IPR036107">
    <property type="entry name" value="CsrA_sf"/>
</dbReference>
<dbReference type="GO" id="GO:1902208">
    <property type="term" value="P:regulation of bacterial-type flagellum assembly"/>
    <property type="evidence" value="ECO:0007669"/>
    <property type="project" value="UniProtKB-UniRule"/>
</dbReference>
<organism evidence="6 7">
    <name type="scientific">Bremerella volcania</name>
    <dbReference type="NCBI Taxonomy" id="2527984"/>
    <lineage>
        <taxon>Bacteria</taxon>
        <taxon>Pseudomonadati</taxon>
        <taxon>Planctomycetota</taxon>
        <taxon>Planctomycetia</taxon>
        <taxon>Pirellulales</taxon>
        <taxon>Pirellulaceae</taxon>
        <taxon>Bremerella</taxon>
    </lineage>
</organism>
<sequence>MLVLSRKVGQTILIGNTEVHVLKIHGQVRLGIEAPKDVPIRRGEMDGPGQDESPRVPGDSPQPKAYRSAA</sequence>
<comment type="subunit">
    <text evidence="4">Homodimer; the beta-strands of each monomer intercalate to form a hydrophobic core, while the alpha-helices form wings that extend away from the core.</text>
</comment>
<dbReference type="RefSeq" id="WP_144971414.1">
    <property type="nucleotide sequence ID" value="NZ_CP036289.1"/>
</dbReference>
<dbReference type="GO" id="GO:0044781">
    <property type="term" value="P:bacterial-type flagellum organization"/>
    <property type="evidence" value="ECO:0007669"/>
    <property type="project" value="UniProtKB-KW"/>
</dbReference>
<dbReference type="GO" id="GO:0045947">
    <property type="term" value="P:negative regulation of translational initiation"/>
    <property type="evidence" value="ECO:0007669"/>
    <property type="project" value="UniProtKB-UniRule"/>
</dbReference>
<keyword evidence="2 4" id="KW-0810">Translation regulation</keyword>
<dbReference type="Proteomes" id="UP000318626">
    <property type="component" value="Chromosome"/>
</dbReference>
<comment type="subcellular location">
    <subcellularLocation>
        <location evidence="4">Cytoplasm</location>
    </subcellularLocation>
</comment>
<dbReference type="InterPro" id="IPR003751">
    <property type="entry name" value="CsrA"/>
</dbReference>
<dbReference type="PANTHER" id="PTHR34984:SF1">
    <property type="entry name" value="CARBON STORAGE REGULATOR"/>
    <property type="match status" value="1"/>
</dbReference>
<protein>
    <recommendedName>
        <fullName evidence="4">Translational regulator CsrA</fullName>
    </recommendedName>
</protein>
<dbReference type="GO" id="GO:0005829">
    <property type="term" value="C:cytosol"/>
    <property type="evidence" value="ECO:0007669"/>
    <property type="project" value="TreeGrafter"/>
</dbReference>
<dbReference type="Pfam" id="PF02599">
    <property type="entry name" value="CsrA"/>
    <property type="match status" value="1"/>
</dbReference>
<keyword evidence="4" id="KW-1005">Bacterial flagellum biogenesis</keyword>
<evidence type="ECO:0000313" key="7">
    <source>
        <dbReference type="Proteomes" id="UP000318626"/>
    </source>
</evidence>
<feature type="region of interest" description="Disordered" evidence="5">
    <location>
        <begin position="35"/>
        <end position="70"/>
    </location>
</feature>
<dbReference type="SUPFAM" id="SSF117130">
    <property type="entry name" value="CsrA-like"/>
    <property type="match status" value="1"/>
</dbReference>
<feature type="compositionally biased region" description="Basic and acidic residues" evidence="5">
    <location>
        <begin position="35"/>
        <end position="45"/>
    </location>
</feature>
<dbReference type="GO" id="GO:0006402">
    <property type="term" value="P:mRNA catabolic process"/>
    <property type="evidence" value="ECO:0007669"/>
    <property type="project" value="InterPro"/>
</dbReference>
<evidence type="ECO:0000256" key="1">
    <source>
        <dbReference type="ARBA" id="ARBA00022490"/>
    </source>
</evidence>
<keyword evidence="7" id="KW-1185">Reference proteome</keyword>
<gene>
    <name evidence="4" type="primary">csrA</name>
    <name evidence="6" type="ORF">Pan97_14600</name>
</gene>
<dbReference type="KEGG" id="bvo:Pan97_14600"/>
<evidence type="ECO:0000256" key="5">
    <source>
        <dbReference type="SAM" id="MobiDB-lite"/>
    </source>
</evidence>
<evidence type="ECO:0000256" key="4">
    <source>
        <dbReference type="HAMAP-Rule" id="MF_00167"/>
    </source>
</evidence>
<name>A0A518C5F6_9BACT</name>
<dbReference type="PANTHER" id="PTHR34984">
    <property type="entry name" value="CARBON STORAGE REGULATOR"/>
    <property type="match status" value="1"/>
</dbReference>
<keyword evidence="3 4" id="KW-0694">RNA-binding</keyword>
<comment type="function">
    <text evidence="4">A translational regulator that binds mRNA to regulate translation initiation and/or mRNA stability. Usually binds in the 5'-UTR at or near the Shine-Dalgarno sequence preventing ribosome-binding, thus repressing translation. Its main target seems to be the major flagellin gene, while its function is anatagonized by FliW.</text>
</comment>
<dbReference type="GO" id="GO:0048027">
    <property type="term" value="F:mRNA 5'-UTR binding"/>
    <property type="evidence" value="ECO:0007669"/>
    <property type="project" value="UniProtKB-UniRule"/>
</dbReference>
<dbReference type="GO" id="GO:0006109">
    <property type="term" value="P:regulation of carbohydrate metabolic process"/>
    <property type="evidence" value="ECO:0007669"/>
    <property type="project" value="InterPro"/>
</dbReference>
<evidence type="ECO:0000313" key="6">
    <source>
        <dbReference type="EMBL" id="QDU74452.1"/>
    </source>
</evidence>
<keyword evidence="4" id="KW-0678">Repressor</keyword>
<dbReference type="Gene3D" id="2.60.40.4380">
    <property type="entry name" value="Translational regulator CsrA"/>
    <property type="match status" value="1"/>
</dbReference>
<accession>A0A518C5F6</accession>
<comment type="similarity">
    <text evidence="4">Belongs to the CsrA/RsmA family.</text>
</comment>
<keyword evidence="1 4" id="KW-0963">Cytoplasm</keyword>
<evidence type="ECO:0000256" key="3">
    <source>
        <dbReference type="ARBA" id="ARBA00022884"/>
    </source>
</evidence>
<proteinExistence type="inferred from homology"/>
<dbReference type="OrthoDB" id="289081at2"/>
<dbReference type="AlphaFoldDB" id="A0A518C5F6"/>